<organism evidence="1 2">
    <name type="scientific">Candidatus Wolfebacteria bacterium GW2011_GWC1_43_10</name>
    <dbReference type="NCBI Taxonomy" id="1619011"/>
    <lineage>
        <taxon>Bacteria</taxon>
        <taxon>Candidatus Wolfeibacteriota</taxon>
    </lineage>
</organism>
<sequence>MNFSSSNYFWTNHSQYKMKFYGLSPSRVRRVIKSPLRTEEGIAEGTIAVMQPASYKTKDGQRTWSQEIWAMYCLPDKQQKNSQRQSALSRRESAVRVISAWRYPGKTKPGQKLPQEIIQEIDEALNIN</sequence>
<proteinExistence type="predicted"/>
<protein>
    <submittedName>
        <fullName evidence="1">Uncharacterized protein</fullName>
    </submittedName>
</protein>
<dbReference type="EMBL" id="LCFA01000011">
    <property type="protein sequence ID" value="KKS82249.1"/>
    <property type="molecule type" value="Genomic_DNA"/>
</dbReference>
<dbReference type="Proteomes" id="UP000034810">
    <property type="component" value="Unassembled WGS sequence"/>
</dbReference>
<gene>
    <name evidence="1" type="ORF">UV58_C0011G0003</name>
</gene>
<evidence type="ECO:0000313" key="1">
    <source>
        <dbReference type="EMBL" id="KKS82249.1"/>
    </source>
</evidence>
<name>A0A0G1CA13_9BACT</name>
<comment type="caution">
    <text evidence="1">The sequence shown here is derived from an EMBL/GenBank/DDBJ whole genome shotgun (WGS) entry which is preliminary data.</text>
</comment>
<evidence type="ECO:0000313" key="2">
    <source>
        <dbReference type="Proteomes" id="UP000034810"/>
    </source>
</evidence>
<reference evidence="1 2" key="1">
    <citation type="journal article" date="2015" name="Nature">
        <title>rRNA introns, odd ribosomes, and small enigmatic genomes across a large radiation of phyla.</title>
        <authorList>
            <person name="Brown C.T."/>
            <person name="Hug L.A."/>
            <person name="Thomas B.C."/>
            <person name="Sharon I."/>
            <person name="Castelle C.J."/>
            <person name="Singh A."/>
            <person name="Wilkins M.J."/>
            <person name="Williams K.H."/>
            <person name="Banfield J.F."/>
        </authorList>
    </citation>
    <scope>NUCLEOTIDE SEQUENCE [LARGE SCALE GENOMIC DNA]</scope>
</reference>
<dbReference type="AlphaFoldDB" id="A0A0G1CA13"/>
<accession>A0A0G1CA13</accession>